<evidence type="ECO:0000313" key="2">
    <source>
        <dbReference type="EMBL" id="GHF40516.1"/>
    </source>
</evidence>
<dbReference type="EMBL" id="BNAJ01000003">
    <property type="protein sequence ID" value="GHF40516.1"/>
    <property type="molecule type" value="Genomic_DNA"/>
</dbReference>
<feature type="compositionally biased region" description="Basic and acidic residues" evidence="1">
    <location>
        <begin position="26"/>
        <end position="39"/>
    </location>
</feature>
<sequence>MQVLQPRLARDPRDHRPALTIRARRNCQDRIGTERRRESGPTTGDGRTGKQRGHEKGANRTQGYAHGTSGNRGSIVCPARVPGKPTRSMGA</sequence>
<name>A0ABQ3JR19_9DEIO</name>
<proteinExistence type="predicted"/>
<gene>
    <name evidence="2" type="ORF">GCM10017781_16440</name>
</gene>
<feature type="compositionally biased region" description="Basic and acidic residues" evidence="1">
    <location>
        <begin position="8"/>
        <end position="17"/>
    </location>
</feature>
<feature type="region of interest" description="Disordered" evidence="1">
    <location>
        <begin position="1"/>
        <end position="91"/>
    </location>
</feature>
<protein>
    <submittedName>
        <fullName evidence="2">Uncharacterized protein</fullName>
    </submittedName>
</protein>
<accession>A0ABQ3JR19</accession>
<evidence type="ECO:0000256" key="1">
    <source>
        <dbReference type="SAM" id="MobiDB-lite"/>
    </source>
</evidence>
<keyword evidence="3" id="KW-1185">Reference proteome</keyword>
<organism evidence="2 3">
    <name type="scientific">Deinococcus metalli</name>
    <dbReference type="NCBI Taxonomy" id="1141878"/>
    <lineage>
        <taxon>Bacteria</taxon>
        <taxon>Thermotogati</taxon>
        <taxon>Deinococcota</taxon>
        <taxon>Deinococci</taxon>
        <taxon>Deinococcales</taxon>
        <taxon>Deinococcaceae</taxon>
        <taxon>Deinococcus</taxon>
    </lineage>
</organism>
<comment type="caution">
    <text evidence="2">The sequence shown here is derived from an EMBL/GenBank/DDBJ whole genome shotgun (WGS) entry which is preliminary data.</text>
</comment>
<dbReference type="Proteomes" id="UP000619376">
    <property type="component" value="Unassembled WGS sequence"/>
</dbReference>
<reference evidence="3" key="1">
    <citation type="journal article" date="2019" name="Int. J. Syst. Evol. Microbiol.">
        <title>The Global Catalogue of Microorganisms (GCM) 10K type strain sequencing project: providing services to taxonomists for standard genome sequencing and annotation.</title>
        <authorList>
            <consortium name="The Broad Institute Genomics Platform"/>
            <consortium name="The Broad Institute Genome Sequencing Center for Infectious Disease"/>
            <person name="Wu L."/>
            <person name="Ma J."/>
        </authorList>
    </citation>
    <scope>NUCLEOTIDE SEQUENCE [LARGE SCALE GENOMIC DNA]</scope>
    <source>
        <strain evidence="3">CGMCC 1.18437</strain>
    </source>
</reference>
<evidence type="ECO:0000313" key="3">
    <source>
        <dbReference type="Proteomes" id="UP000619376"/>
    </source>
</evidence>